<keyword evidence="3" id="KW-1185">Reference proteome</keyword>
<feature type="region of interest" description="Disordered" evidence="1">
    <location>
        <begin position="22"/>
        <end position="61"/>
    </location>
</feature>
<proteinExistence type="predicted"/>
<sequence length="61" mass="7402">MREIPRWMMRDPFEAYARIEEMEQRQTQSEARQKASREGLQDLFDTETQQEVCDGHGRKRD</sequence>
<dbReference type="Proteomes" id="UP000244571">
    <property type="component" value="Chromosome"/>
</dbReference>
<evidence type="ECO:0000256" key="1">
    <source>
        <dbReference type="SAM" id="MobiDB-lite"/>
    </source>
</evidence>
<name>A0A2R4XF82_9BURK</name>
<dbReference type="KEGG" id="boz:DBV39_00055"/>
<gene>
    <name evidence="2" type="ORF">DBV39_00055</name>
</gene>
<evidence type="ECO:0000313" key="2">
    <source>
        <dbReference type="EMBL" id="AWB32363.1"/>
    </source>
</evidence>
<feature type="compositionally biased region" description="Basic and acidic residues" evidence="1">
    <location>
        <begin position="31"/>
        <end position="40"/>
    </location>
</feature>
<dbReference type="RefSeq" id="WP_108619804.1">
    <property type="nucleotide sequence ID" value="NZ_CP028901.1"/>
</dbReference>
<accession>A0A2R4XF82</accession>
<dbReference type="EMBL" id="CP028901">
    <property type="protein sequence ID" value="AWB32363.1"/>
    <property type="molecule type" value="Genomic_DNA"/>
</dbReference>
<protein>
    <submittedName>
        <fullName evidence="2">Uncharacterized protein</fullName>
    </submittedName>
</protein>
<evidence type="ECO:0000313" key="3">
    <source>
        <dbReference type="Proteomes" id="UP000244571"/>
    </source>
</evidence>
<organism evidence="2 3">
    <name type="scientific">Orrella marina</name>
    <dbReference type="NCBI Taxonomy" id="2163011"/>
    <lineage>
        <taxon>Bacteria</taxon>
        <taxon>Pseudomonadati</taxon>
        <taxon>Pseudomonadota</taxon>
        <taxon>Betaproteobacteria</taxon>
        <taxon>Burkholderiales</taxon>
        <taxon>Alcaligenaceae</taxon>
        <taxon>Orrella</taxon>
    </lineage>
</organism>
<dbReference type="AlphaFoldDB" id="A0A2R4XF82"/>
<reference evidence="2 3" key="1">
    <citation type="submission" date="2018-04" db="EMBL/GenBank/DDBJ databases">
        <title>Bordetella sp. HZ20 isolated from seawater.</title>
        <authorList>
            <person name="Sun C."/>
        </authorList>
    </citation>
    <scope>NUCLEOTIDE SEQUENCE [LARGE SCALE GENOMIC DNA]</scope>
    <source>
        <strain evidence="2 3">HZ20</strain>
    </source>
</reference>